<evidence type="ECO:0000313" key="9">
    <source>
        <dbReference type="Proteomes" id="UP001283361"/>
    </source>
</evidence>
<feature type="transmembrane region" description="Helical" evidence="6">
    <location>
        <begin position="437"/>
        <end position="460"/>
    </location>
</feature>
<sequence length="509" mass="55781">MLSDDSDELRNNGYYSPIPSPVAGARSPQNDDVIHGSSSFERRAELADINNRDYSSTDESAALIKDKNTRVYLRRWYVLFVFSLGCAVTGFSFGQYGPIAQSLEKAFGWSDNTIAMLGMWNNLGFVLMAWPFGRLLEMKGLRFATIVSMLLVTFSLGLRCASSDPVTAKWLNNISQVLAGTASIITYSSCALLSALWFPVHQRTTATAIGTFMGYLGIALSFIIGPLVVPDPGFAGNNTSGNATDGSDERDAIMVYFYSVAGISAFVLLLTFIYFPAKPPLPPTISAGVKRLSQGEGVRNLLKNVQFHLILFIFGFGAGIYQAFSQILDIDLDVLDVSQTTAGWMGFYSIIGGCLLGFITSWISDMFTRKLKLFLLMMFMPATAMLVWFLLLIKKYIATDMPSLYITVIVPGCFIYGSQPLFYELACETAYPTGEDVAPFMLNTAQNLVATVILGILIVPGSSVSWINWVVTVSIALGLVLLLLVKEDYNRMKVDDMEVDVPKPDGDAS</sequence>
<dbReference type="InterPro" id="IPR020846">
    <property type="entry name" value="MFS_dom"/>
</dbReference>
<evidence type="ECO:0000256" key="3">
    <source>
        <dbReference type="ARBA" id="ARBA00022989"/>
    </source>
</evidence>
<keyword evidence="3 6" id="KW-1133">Transmembrane helix</keyword>
<dbReference type="GO" id="GO:0016020">
    <property type="term" value="C:membrane"/>
    <property type="evidence" value="ECO:0007669"/>
    <property type="project" value="UniProtKB-SubCell"/>
</dbReference>
<dbReference type="Gene3D" id="1.20.1250.20">
    <property type="entry name" value="MFS general substrate transporter like domains"/>
    <property type="match status" value="2"/>
</dbReference>
<dbReference type="GO" id="GO:0022857">
    <property type="term" value="F:transmembrane transporter activity"/>
    <property type="evidence" value="ECO:0007669"/>
    <property type="project" value="InterPro"/>
</dbReference>
<evidence type="ECO:0000259" key="7">
    <source>
        <dbReference type="PROSITE" id="PS50850"/>
    </source>
</evidence>
<feature type="domain" description="Major facilitator superfamily (MFS) profile" evidence="7">
    <location>
        <begin position="78"/>
        <end position="490"/>
    </location>
</feature>
<feature type="transmembrane region" description="Helical" evidence="6">
    <location>
        <begin position="344"/>
        <end position="364"/>
    </location>
</feature>
<dbReference type="Pfam" id="PF07690">
    <property type="entry name" value="MFS_1"/>
    <property type="match status" value="1"/>
</dbReference>
<evidence type="ECO:0000256" key="5">
    <source>
        <dbReference type="SAM" id="MobiDB-lite"/>
    </source>
</evidence>
<feature type="transmembrane region" description="Helical" evidence="6">
    <location>
        <begin position="307"/>
        <end position="324"/>
    </location>
</feature>
<feature type="transmembrane region" description="Helical" evidence="6">
    <location>
        <begin position="178"/>
        <end position="200"/>
    </location>
</feature>
<keyword evidence="4 6" id="KW-0472">Membrane</keyword>
<feature type="transmembrane region" description="Helical" evidence="6">
    <location>
        <begin position="373"/>
        <end position="393"/>
    </location>
</feature>
<comment type="subcellular location">
    <subcellularLocation>
        <location evidence="1">Membrane</location>
        <topology evidence="1">Multi-pass membrane protein</topology>
    </subcellularLocation>
</comment>
<evidence type="ECO:0000256" key="1">
    <source>
        <dbReference type="ARBA" id="ARBA00004141"/>
    </source>
</evidence>
<dbReference type="Proteomes" id="UP001283361">
    <property type="component" value="Unassembled WGS sequence"/>
</dbReference>
<feature type="transmembrane region" description="Helical" evidence="6">
    <location>
        <begin position="76"/>
        <end position="94"/>
    </location>
</feature>
<keyword evidence="9" id="KW-1185">Reference proteome</keyword>
<gene>
    <name evidence="8" type="ORF">RRG08_024996</name>
</gene>
<keyword evidence="2 6" id="KW-0812">Transmembrane</keyword>
<feature type="transmembrane region" description="Helical" evidence="6">
    <location>
        <begin position="140"/>
        <end position="158"/>
    </location>
</feature>
<evidence type="ECO:0000313" key="8">
    <source>
        <dbReference type="EMBL" id="KAK3804471.1"/>
    </source>
</evidence>
<feature type="transmembrane region" description="Helical" evidence="6">
    <location>
        <begin position="466"/>
        <end position="485"/>
    </location>
</feature>
<feature type="region of interest" description="Disordered" evidence="5">
    <location>
        <begin position="1"/>
        <end position="34"/>
    </location>
</feature>
<dbReference type="SUPFAM" id="SSF103473">
    <property type="entry name" value="MFS general substrate transporter"/>
    <property type="match status" value="1"/>
</dbReference>
<organism evidence="8 9">
    <name type="scientific">Elysia crispata</name>
    <name type="common">lettuce slug</name>
    <dbReference type="NCBI Taxonomy" id="231223"/>
    <lineage>
        <taxon>Eukaryota</taxon>
        <taxon>Metazoa</taxon>
        <taxon>Spiralia</taxon>
        <taxon>Lophotrochozoa</taxon>
        <taxon>Mollusca</taxon>
        <taxon>Gastropoda</taxon>
        <taxon>Heterobranchia</taxon>
        <taxon>Euthyneura</taxon>
        <taxon>Panpulmonata</taxon>
        <taxon>Sacoglossa</taxon>
        <taxon>Placobranchoidea</taxon>
        <taxon>Plakobranchidae</taxon>
        <taxon>Elysia</taxon>
    </lineage>
</organism>
<dbReference type="PANTHER" id="PTHR10924">
    <property type="entry name" value="MAJOR FACILITATOR SUPERFAMILY PROTEIN-RELATED"/>
    <property type="match status" value="1"/>
</dbReference>
<dbReference type="EMBL" id="JAWDGP010000004">
    <property type="protein sequence ID" value="KAK3804471.1"/>
    <property type="molecule type" value="Genomic_DNA"/>
</dbReference>
<feature type="transmembrane region" description="Helical" evidence="6">
    <location>
        <begin position="405"/>
        <end position="425"/>
    </location>
</feature>
<dbReference type="PANTHER" id="PTHR10924:SF27">
    <property type="entry name" value="SOLUTE CARRIER FAMILY 49 MEMBER 4"/>
    <property type="match status" value="1"/>
</dbReference>
<accession>A0AAE1BGL1</accession>
<feature type="transmembrane region" description="Helical" evidence="6">
    <location>
        <begin position="212"/>
        <end position="229"/>
    </location>
</feature>
<name>A0AAE1BGL1_9GAST</name>
<feature type="transmembrane region" description="Helical" evidence="6">
    <location>
        <begin position="255"/>
        <end position="275"/>
    </location>
</feature>
<protein>
    <recommendedName>
        <fullName evidence="7">Major facilitator superfamily (MFS) profile domain-containing protein</fullName>
    </recommendedName>
</protein>
<reference evidence="8" key="1">
    <citation type="journal article" date="2023" name="G3 (Bethesda)">
        <title>A reference genome for the long-term kleptoplast-retaining sea slug Elysia crispata morphotype clarki.</title>
        <authorList>
            <person name="Eastman K.E."/>
            <person name="Pendleton A.L."/>
            <person name="Shaikh M.A."/>
            <person name="Suttiyut T."/>
            <person name="Ogas R."/>
            <person name="Tomko P."/>
            <person name="Gavelis G."/>
            <person name="Widhalm J.R."/>
            <person name="Wisecaver J.H."/>
        </authorList>
    </citation>
    <scope>NUCLEOTIDE SEQUENCE</scope>
    <source>
        <strain evidence="8">ECLA1</strain>
    </source>
</reference>
<evidence type="ECO:0000256" key="6">
    <source>
        <dbReference type="SAM" id="Phobius"/>
    </source>
</evidence>
<evidence type="ECO:0000256" key="2">
    <source>
        <dbReference type="ARBA" id="ARBA00022692"/>
    </source>
</evidence>
<proteinExistence type="predicted"/>
<dbReference type="InterPro" id="IPR049680">
    <property type="entry name" value="FLVCR1-2_SLC49-like"/>
</dbReference>
<evidence type="ECO:0000256" key="4">
    <source>
        <dbReference type="ARBA" id="ARBA00023136"/>
    </source>
</evidence>
<dbReference type="InterPro" id="IPR036259">
    <property type="entry name" value="MFS_trans_sf"/>
</dbReference>
<dbReference type="InterPro" id="IPR011701">
    <property type="entry name" value="MFS"/>
</dbReference>
<dbReference type="AlphaFoldDB" id="A0AAE1BGL1"/>
<dbReference type="PROSITE" id="PS50850">
    <property type="entry name" value="MFS"/>
    <property type="match status" value="1"/>
</dbReference>
<comment type="caution">
    <text evidence="8">The sequence shown here is derived from an EMBL/GenBank/DDBJ whole genome shotgun (WGS) entry which is preliminary data.</text>
</comment>
<feature type="transmembrane region" description="Helical" evidence="6">
    <location>
        <begin position="114"/>
        <end position="133"/>
    </location>
</feature>